<dbReference type="EMBL" id="CP001854">
    <property type="protein sequence ID" value="ADB51507.1"/>
    <property type="molecule type" value="Genomic_DNA"/>
</dbReference>
<evidence type="ECO:0008006" key="3">
    <source>
        <dbReference type="Google" id="ProtNLM"/>
    </source>
</evidence>
<dbReference type="AlphaFoldDB" id="D3FCZ5"/>
<sequence>MLKLRRGTVVVADPVRDDEQWQRLSVDVAGEQRPAVVDVALLGSCTFGDEVVVNVEARDLALGSGGFDVVHVNLTRGLSGEGVPGAHVMKLNYSSLQHAVLPVEGERLAVPLGRPVAVFPLHGHLAPLAWALAQARPGARVGYVQTAGGALPGGMSSTVLELRRLGLLADHVTAGPAYGGEREAITTAGAIHDGLAEQGWDAALVGPGPGILGSGSALGHGGIVAMDSAHAALALRCATVLVARMSAGDPRPRHQGLSHHTRTVLDLLLAPVTLPVEMGATDPAFAAARARGHVVHEVAVDVEGYRASGLPARTMGRGIDEDRPFFAAALAAGTTVGGLVR</sequence>
<dbReference type="HOGENOM" id="CLU_042007_0_0_11"/>
<dbReference type="eggNOG" id="COG3502">
    <property type="taxonomic scope" value="Bacteria"/>
</dbReference>
<gene>
    <name evidence="1" type="ordered locus">Cwoe_3088</name>
</gene>
<dbReference type="OrthoDB" id="3401376at2"/>
<reference evidence="1 2" key="1">
    <citation type="journal article" date="2010" name="Stand. Genomic Sci.">
        <title>Complete genome sequence of Conexibacter woesei type strain (ID131577).</title>
        <authorList>
            <person name="Pukall R."/>
            <person name="Lapidus A."/>
            <person name="Glavina Del Rio T."/>
            <person name="Copeland A."/>
            <person name="Tice H."/>
            <person name="Cheng J.-F."/>
            <person name="Lucas S."/>
            <person name="Chen F."/>
            <person name="Nolan M."/>
            <person name="Bruce D."/>
            <person name="Goodwin L."/>
            <person name="Pitluck S."/>
            <person name="Mavromatis K."/>
            <person name="Ivanova N."/>
            <person name="Ovchinnikova G."/>
            <person name="Pati A."/>
            <person name="Chen A."/>
            <person name="Palaniappan K."/>
            <person name="Land M."/>
            <person name="Hauser L."/>
            <person name="Chang Y.-J."/>
            <person name="Jeffries C.D."/>
            <person name="Chain P."/>
            <person name="Meincke L."/>
            <person name="Sims D."/>
            <person name="Brettin T."/>
            <person name="Detter J.C."/>
            <person name="Rohde M."/>
            <person name="Goeker M."/>
            <person name="Bristow J."/>
            <person name="Eisen J.A."/>
            <person name="Markowitz V."/>
            <person name="Kyrpides N.C."/>
            <person name="Klenk H.-P."/>
            <person name="Hugenholtz P."/>
        </authorList>
    </citation>
    <scope>NUCLEOTIDE SEQUENCE [LARGE SCALE GENOMIC DNA]</scope>
    <source>
        <strain evidence="2">DSM 14684 / CIP 108061 / JCM 11494 / NBRC 100937 / ID131577</strain>
    </source>
</reference>
<proteinExistence type="predicted"/>
<dbReference type="STRING" id="469383.Cwoe_3088"/>
<dbReference type="KEGG" id="cwo:Cwoe_3088"/>
<accession>D3FCZ5</accession>
<dbReference type="Pfam" id="PF12982">
    <property type="entry name" value="DUF3866"/>
    <property type="match status" value="1"/>
</dbReference>
<name>D3FCZ5_CONWI</name>
<dbReference type="InterPro" id="IPR024479">
    <property type="entry name" value="DUF3866"/>
</dbReference>
<organism evidence="1 2">
    <name type="scientific">Conexibacter woesei (strain DSM 14684 / CCUG 47730 / CIP 108061 / JCM 11494 / NBRC 100937 / ID131577)</name>
    <dbReference type="NCBI Taxonomy" id="469383"/>
    <lineage>
        <taxon>Bacteria</taxon>
        <taxon>Bacillati</taxon>
        <taxon>Actinomycetota</taxon>
        <taxon>Thermoleophilia</taxon>
        <taxon>Solirubrobacterales</taxon>
        <taxon>Conexibacteraceae</taxon>
        <taxon>Conexibacter</taxon>
    </lineage>
</organism>
<evidence type="ECO:0000313" key="2">
    <source>
        <dbReference type="Proteomes" id="UP000008229"/>
    </source>
</evidence>
<keyword evidence="2" id="KW-1185">Reference proteome</keyword>
<evidence type="ECO:0000313" key="1">
    <source>
        <dbReference type="EMBL" id="ADB51507.1"/>
    </source>
</evidence>
<reference evidence="2" key="2">
    <citation type="submission" date="2010-01" db="EMBL/GenBank/DDBJ databases">
        <title>The complete genome of Conexibacter woesei DSM 14684.</title>
        <authorList>
            <consortium name="US DOE Joint Genome Institute (JGI-PGF)"/>
            <person name="Lucas S."/>
            <person name="Copeland A."/>
            <person name="Lapidus A."/>
            <person name="Glavina del Rio T."/>
            <person name="Dalin E."/>
            <person name="Tice H."/>
            <person name="Bruce D."/>
            <person name="Goodwin L."/>
            <person name="Pitluck S."/>
            <person name="Kyrpides N."/>
            <person name="Mavromatis K."/>
            <person name="Ivanova N."/>
            <person name="Mikhailova N."/>
            <person name="Chertkov O."/>
            <person name="Brettin T."/>
            <person name="Detter J.C."/>
            <person name="Han C."/>
            <person name="Larimer F."/>
            <person name="Land M."/>
            <person name="Hauser L."/>
            <person name="Markowitz V."/>
            <person name="Cheng J.-F."/>
            <person name="Hugenholtz P."/>
            <person name="Woyke T."/>
            <person name="Wu D."/>
            <person name="Pukall R."/>
            <person name="Steenblock K."/>
            <person name="Schneider S."/>
            <person name="Klenk H.-P."/>
            <person name="Eisen J.A."/>
        </authorList>
    </citation>
    <scope>NUCLEOTIDE SEQUENCE [LARGE SCALE GENOMIC DNA]</scope>
    <source>
        <strain evidence="2">DSM 14684 / CIP 108061 / JCM 11494 / NBRC 100937 / ID131577</strain>
    </source>
</reference>
<protein>
    <recommendedName>
        <fullName evidence="3">DUF3866 domain-containing protein</fullName>
    </recommendedName>
</protein>
<dbReference type="RefSeq" id="WP_012934558.1">
    <property type="nucleotide sequence ID" value="NC_013739.1"/>
</dbReference>
<dbReference type="Proteomes" id="UP000008229">
    <property type="component" value="Chromosome"/>
</dbReference>